<dbReference type="Gene3D" id="3.30.830.10">
    <property type="entry name" value="Metalloenzyme, LuxS/M16 peptidase-like"/>
    <property type="match status" value="2"/>
</dbReference>
<dbReference type="InterPro" id="IPR001431">
    <property type="entry name" value="Pept_M16_Zn_BS"/>
</dbReference>
<proteinExistence type="inferred from homology"/>
<organism evidence="6 7">
    <name type="scientific">Desulfacinum infernum DSM 9756</name>
    <dbReference type="NCBI Taxonomy" id="1121391"/>
    <lineage>
        <taxon>Bacteria</taxon>
        <taxon>Pseudomonadati</taxon>
        <taxon>Thermodesulfobacteriota</taxon>
        <taxon>Syntrophobacteria</taxon>
        <taxon>Syntrophobacterales</taxon>
        <taxon>Syntrophobacteraceae</taxon>
        <taxon>Desulfacinum</taxon>
    </lineage>
</organism>
<dbReference type="InterPro" id="IPR011249">
    <property type="entry name" value="Metalloenz_LuxS/M16"/>
</dbReference>
<comment type="cofactor">
    <cofactor evidence="1">
        <name>Zn(2+)</name>
        <dbReference type="ChEBI" id="CHEBI:29105"/>
    </cofactor>
</comment>
<evidence type="ECO:0000313" key="7">
    <source>
        <dbReference type="Proteomes" id="UP000184076"/>
    </source>
</evidence>
<dbReference type="InterPro" id="IPR050361">
    <property type="entry name" value="MPP/UQCRC_Complex"/>
</dbReference>
<evidence type="ECO:0000313" key="6">
    <source>
        <dbReference type="EMBL" id="SHE67226.1"/>
    </source>
</evidence>
<dbReference type="PANTHER" id="PTHR11851:SF49">
    <property type="entry name" value="MITOCHONDRIAL-PROCESSING PEPTIDASE SUBUNIT ALPHA"/>
    <property type="match status" value="1"/>
</dbReference>
<dbReference type="GO" id="GO:0004222">
    <property type="term" value="F:metalloendopeptidase activity"/>
    <property type="evidence" value="ECO:0007669"/>
    <property type="project" value="InterPro"/>
</dbReference>
<dbReference type="Pfam" id="PF00675">
    <property type="entry name" value="Peptidase_M16"/>
    <property type="match status" value="1"/>
</dbReference>
<dbReference type="AlphaFoldDB" id="A0A1M4VE19"/>
<reference evidence="7" key="1">
    <citation type="submission" date="2016-11" db="EMBL/GenBank/DDBJ databases">
        <authorList>
            <person name="Varghese N."/>
            <person name="Submissions S."/>
        </authorList>
    </citation>
    <scope>NUCLEOTIDE SEQUENCE [LARGE SCALE GENOMIC DNA]</scope>
    <source>
        <strain evidence="7">DSM 9756</strain>
    </source>
</reference>
<dbReference type="EMBL" id="FQVB01000006">
    <property type="protein sequence ID" value="SHE67226.1"/>
    <property type="molecule type" value="Genomic_DNA"/>
</dbReference>
<comment type="similarity">
    <text evidence="2 3">Belongs to the peptidase M16 family.</text>
</comment>
<dbReference type="STRING" id="1121391.SAMN02745206_00638"/>
<protein>
    <submittedName>
        <fullName evidence="6">Predicted Zn-dependent peptidase</fullName>
    </submittedName>
</protein>
<accession>A0A1M4VE19</accession>
<dbReference type="RefSeq" id="WP_073036890.1">
    <property type="nucleotide sequence ID" value="NZ_FQVB01000006.1"/>
</dbReference>
<dbReference type="FunFam" id="3.30.830.10:FF:000008">
    <property type="entry name" value="Mitochondrial-processing peptidase subunit beta"/>
    <property type="match status" value="1"/>
</dbReference>
<dbReference type="GO" id="GO:0006508">
    <property type="term" value="P:proteolysis"/>
    <property type="evidence" value="ECO:0007669"/>
    <property type="project" value="InterPro"/>
</dbReference>
<evidence type="ECO:0000256" key="2">
    <source>
        <dbReference type="ARBA" id="ARBA00007261"/>
    </source>
</evidence>
<dbReference type="Proteomes" id="UP000184076">
    <property type="component" value="Unassembled WGS sequence"/>
</dbReference>
<evidence type="ECO:0000259" key="4">
    <source>
        <dbReference type="Pfam" id="PF00675"/>
    </source>
</evidence>
<evidence type="ECO:0000256" key="3">
    <source>
        <dbReference type="RuleBase" id="RU004447"/>
    </source>
</evidence>
<dbReference type="SUPFAM" id="SSF63411">
    <property type="entry name" value="LuxS/MPP-like metallohydrolase"/>
    <property type="match status" value="2"/>
</dbReference>
<keyword evidence="7" id="KW-1185">Reference proteome</keyword>
<dbReference type="InterPro" id="IPR011765">
    <property type="entry name" value="Pept_M16_N"/>
</dbReference>
<dbReference type="InterPro" id="IPR007863">
    <property type="entry name" value="Peptidase_M16_C"/>
</dbReference>
<name>A0A1M4VE19_9BACT</name>
<evidence type="ECO:0000256" key="1">
    <source>
        <dbReference type="ARBA" id="ARBA00001947"/>
    </source>
</evidence>
<dbReference type="PROSITE" id="PS00143">
    <property type="entry name" value="INSULINASE"/>
    <property type="match status" value="1"/>
</dbReference>
<dbReference type="PANTHER" id="PTHR11851">
    <property type="entry name" value="METALLOPROTEASE"/>
    <property type="match status" value="1"/>
</dbReference>
<feature type="domain" description="Peptidase M16 C-terminal" evidence="5">
    <location>
        <begin position="173"/>
        <end position="338"/>
    </location>
</feature>
<sequence>MVQKTTLSNGIRIVTEQIPFVHSVSMGIWVNVGSRDESEPERGITHFIEHMLFKGTERRSALDIAKELDAVGGFANAFTSKENVCFHAKVLDTHLPLVVDVLTDIFLHSTFAPDEMDRERQVILQEISMIEDSPEDLVHILFQEEFWKNHPLANPIYGTPETVQALDRGMAMDYMVRQFRPGKIVVAAAGNLEHDAFVELLAPALNNLNHSGSPAPRHSPVLHPHRQVVTKDLEQVHLCLGFPGCSHSDPGRFSCHVLNVVLGNSMSSRLFQEVREKRGLAYSVYSFVNSHEDTGLMGVYAAVAPSQVEETLRVIQDQMARIAAESITEAELSAAKEYLKGSMYLNAESTDSRMNRLAKNEIVFGRHISFREVEKQIDGVTTEDVRRWFEGAYRPEVIAVTLLGPVSEDVLDRCFPAVPTAAATESSR</sequence>
<dbReference type="GO" id="GO:0046872">
    <property type="term" value="F:metal ion binding"/>
    <property type="evidence" value="ECO:0007669"/>
    <property type="project" value="InterPro"/>
</dbReference>
<dbReference type="OrthoDB" id="9811314at2"/>
<dbReference type="Pfam" id="PF05193">
    <property type="entry name" value="Peptidase_M16_C"/>
    <property type="match status" value="1"/>
</dbReference>
<gene>
    <name evidence="6" type="ORF">SAMN02745206_00638</name>
</gene>
<feature type="domain" description="Peptidase M16 N-terminal" evidence="4">
    <location>
        <begin position="12"/>
        <end position="159"/>
    </location>
</feature>
<evidence type="ECO:0000259" key="5">
    <source>
        <dbReference type="Pfam" id="PF05193"/>
    </source>
</evidence>